<evidence type="ECO:0000256" key="5">
    <source>
        <dbReference type="ARBA" id="ARBA00022692"/>
    </source>
</evidence>
<feature type="transmembrane region" description="Helical" evidence="8">
    <location>
        <begin position="293"/>
        <end position="312"/>
    </location>
</feature>
<keyword evidence="6 8" id="KW-1133">Transmembrane helix</keyword>
<evidence type="ECO:0000256" key="1">
    <source>
        <dbReference type="ARBA" id="ARBA00004651"/>
    </source>
</evidence>
<feature type="transmembrane region" description="Helical" evidence="8">
    <location>
        <begin position="127"/>
        <end position="152"/>
    </location>
</feature>
<evidence type="ECO:0000256" key="3">
    <source>
        <dbReference type="ARBA" id="ARBA00022448"/>
    </source>
</evidence>
<dbReference type="InterPro" id="IPR038770">
    <property type="entry name" value="Na+/solute_symporter_sf"/>
</dbReference>
<dbReference type="Pfam" id="PF03547">
    <property type="entry name" value="Mem_trans"/>
    <property type="match status" value="1"/>
</dbReference>
<comment type="subcellular location">
    <subcellularLocation>
        <location evidence="1">Cell membrane</location>
        <topology evidence="1">Multi-pass membrane protein</topology>
    </subcellularLocation>
</comment>
<feature type="transmembrane region" description="Helical" evidence="8">
    <location>
        <begin position="66"/>
        <end position="91"/>
    </location>
</feature>
<organism evidence="9 10">
    <name type="scientific">Candidatus Scybalocola faecigallinarum</name>
    <dbReference type="NCBI Taxonomy" id="2840941"/>
    <lineage>
        <taxon>Bacteria</taxon>
        <taxon>Bacillati</taxon>
        <taxon>Bacillota</taxon>
        <taxon>Clostridia</taxon>
        <taxon>Lachnospirales</taxon>
        <taxon>Lachnospiraceae</taxon>
        <taxon>Lachnospiraceae incertae sedis</taxon>
        <taxon>Candidatus Scybalocola (ex Gilroy et al. 2021)</taxon>
    </lineage>
</organism>
<gene>
    <name evidence="9" type="ORF">IAB46_02820</name>
</gene>
<sequence length="319" mass="34341">MSNFIFSLNATLPIFILIVLGWILMRLGILTKGFNSAADKYVFKVALPVLLFNDIATADIRHDFDASFFFFCMIATTLMFLGVWFFTSIFMKDKTMVGAFVQASARGSAAVLGIAFVNNIYGSSGMAPMMIVAAVPLYNIFSVIILSVCSSNKSADQGHQIRNTFLNVLKNPIIIGIVAGLPFSLLGIDITGPAFTIPYKAITSIADTATPIALLVVGAGFEGRKAIKKIKPTLAATFIKLILLPAIFFPAAVAMGFRNSELVAILVMLGSPTTVTCYIMAKNMGNDEVLTSSIVVTATLFSSVTLTLWVFLLRCLGLI</sequence>
<dbReference type="InterPro" id="IPR004776">
    <property type="entry name" value="Mem_transp_PIN-like"/>
</dbReference>
<comment type="caution">
    <text evidence="9">The sequence shown here is derived from an EMBL/GenBank/DDBJ whole genome shotgun (WGS) entry which is preliminary data.</text>
</comment>
<keyword evidence="3" id="KW-0813">Transport</keyword>
<keyword evidence="7 8" id="KW-0472">Membrane</keyword>
<evidence type="ECO:0000256" key="2">
    <source>
        <dbReference type="ARBA" id="ARBA00010145"/>
    </source>
</evidence>
<evidence type="ECO:0000256" key="4">
    <source>
        <dbReference type="ARBA" id="ARBA00022475"/>
    </source>
</evidence>
<evidence type="ECO:0000313" key="10">
    <source>
        <dbReference type="Proteomes" id="UP000823927"/>
    </source>
</evidence>
<protein>
    <submittedName>
        <fullName evidence="9">AEC family transporter</fullName>
    </submittedName>
</protein>
<comment type="similarity">
    <text evidence="2">Belongs to the auxin efflux carrier (TC 2.A.69) family.</text>
</comment>
<feature type="transmembrane region" description="Helical" evidence="8">
    <location>
        <begin position="262"/>
        <end position="281"/>
    </location>
</feature>
<reference evidence="9" key="2">
    <citation type="journal article" date="2021" name="PeerJ">
        <title>Extensive microbial diversity within the chicken gut microbiome revealed by metagenomics and culture.</title>
        <authorList>
            <person name="Gilroy R."/>
            <person name="Ravi A."/>
            <person name="Getino M."/>
            <person name="Pursley I."/>
            <person name="Horton D.L."/>
            <person name="Alikhan N.F."/>
            <person name="Baker D."/>
            <person name="Gharbi K."/>
            <person name="Hall N."/>
            <person name="Watson M."/>
            <person name="Adriaenssens E.M."/>
            <person name="Foster-Nyarko E."/>
            <person name="Jarju S."/>
            <person name="Secka A."/>
            <person name="Antonio M."/>
            <person name="Oren A."/>
            <person name="Chaudhuri R.R."/>
            <person name="La Ragione R."/>
            <person name="Hildebrand F."/>
            <person name="Pallen M.J."/>
        </authorList>
    </citation>
    <scope>NUCLEOTIDE SEQUENCE</scope>
    <source>
        <strain evidence="9">CHK178-757</strain>
    </source>
</reference>
<evidence type="ECO:0000256" key="7">
    <source>
        <dbReference type="ARBA" id="ARBA00023136"/>
    </source>
</evidence>
<reference evidence="9" key="1">
    <citation type="submission" date="2020-10" db="EMBL/GenBank/DDBJ databases">
        <authorList>
            <person name="Gilroy R."/>
        </authorList>
    </citation>
    <scope>NUCLEOTIDE SEQUENCE</scope>
    <source>
        <strain evidence="9">CHK178-757</strain>
    </source>
</reference>
<feature type="transmembrane region" description="Helical" evidence="8">
    <location>
        <begin position="233"/>
        <end position="256"/>
    </location>
</feature>
<feature type="transmembrane region" description="Helical" evidence="8">
    <location>
        <begin position="201"/>
        <end position="221"/>
    </location>
</feature>
<feature type="transmembrane region" description="Helical" evidence="8">
    <location>
        <begin position="6"/>
        <end position="29"/>
    </location>
</feature>
<dbReference type="Gene3D" id="1.20.1530.20">
    <property type="match status" value="1"/>
</dbReference>
<evidence type="ECO:0000256" key="6">
    <source>
        <dbReference type="ARBA" id="ARBA00022989"/>
    </source>
</evidence>
<evidence type="ECO:0000313" key="9">
    <source>
        <dbReference type="EMBL" id="HIS46485.1"/>
    </source>
</evidence>
<name>A0A9D1JQN6_9FIRM</name>
<proteinExistence type="inferred from homology"/>
<dbReference type="GO" id="GO:0055085">
    <property type="term" value="P:transmembrane transport"/>
    <property type="evidence" value="ECO:0007669"/>
    <property type="project" value="InterPro"/>
</dbReference>
<feature type="transmembrane region" description="Helical" evidence="8">
    <location>
        <begin position="173"/>
        <end position="195"/>
    </location>
</feature>
<feature type="transmembrane region" description="Helical" evidence="8">
    <location>
        <begin position="41"/>
        <end position="60"/>
    </location>
</feature>
<dbReference type="Proteomes" id="UP000823927">
    <property type="component" value="Unassembled WGS sequence"/>
</dbReference>
<dbReference type="PANTHER" id="PTHR36838:SF4">
    <property type="entry name" value="AUXIN EFFLUX CARRIER FAMILY PROTEIN"/>
    <property type="match status" value="1"/>
</dbReference>
<accession>A0A9D1JQN6</accession>
<dbReference type="AlphaFoldDB" id="A0A9D1JQN6"/>
<dbReference type="PANTHER" id="PTHR36838">
    <property type="entry name" value="AUXIN EFFLUX CARRIER FAMILY PROTEIN"/>
    <property type="match status" value="1"/>
</dbReference>
<feature type="transmembrane region" description="Helical" evidence="8">
    <location>
        <begin position="103"/>
        <end position="121"/>
    </location>
</feature>
<dbReference type="EMBL" id="DVIT01000012">
    <property type="protein sequence ID" value="HIS46485.1"/>
    <property type="molecule type" value="Genomic_DNA"/>
</dbReference>
<evidence type="ECO:0000256" key="8">
    <source>
        <dbReference type="SAM" id="Phobius"/>
    </source>
</evidence>
<keyword evidence="4" id="KW-1003">Cell membrane</keyword>
<keyword evidence="5 8" id="KW-0812">Transmembrane</keyword>
<dbReference type="GO" id="GO:0005886">
    <property type="term" value="C:plasma membrane"/>
    <property type="evidence" value="ECO:0007669"/>
    <property type="project" value="UniProtKB-SubCell"/>
</dbReference>